<organism evidence="13 14">
    <name type="scientific">Hymenoscyphus fraxineus</name>
    <dbReference type="NCBI Taxonomy" id="746836"/>
    <lineage>
        <taxon>Eukaryota</taxon>
        <taxon>Fungi</taxon>
        <taxon>Dikarya</taxon>
        <taxon>Ascomycota</taxon>
        <taxon>Pezizomycotina</taxon>
        <taxon>Leotiomycetes</taxon>
        <taxon>Helotiales</taxon>
        <taxon>Helotiaceae</taxon>
        <taxon>Hymenoscyphus</taxon>
    </lineage>
</organism>
<keyword evidence="5" id="KW-0808">Transferase</keyword>
<dbReference type="InterPro" id="IPR005599">
    <property type="entry name" value="GPI_mannosylTrfase"/>
</dbReference>
<comment type="similarity">
    <text evidence="3 12">Belongs to the glycosyltransferase 22 family.</text>
</comment>
<feature type="transmembrane region" description="Helical" evidence="12">
    <location>
        <begin position="358"/>
        <end position="379"/>
    </location>
</feature>
<evidence type="ECO:0000256" key="1">
    <source>
        <dbReference type="ARBA" id="ARBA00004477"/>
    </source>
</evidence>
<comment type="subcellular location">
    <subcellularLocation>
        <location evidence="1 12">Endoplasmic reticulum membrane</location>
        <topology evidence="1 12">Multi-pass membrane protein</topology>
    </subcellularLocation>
</comment>
<dbReference type="Proteomes" id="UP000696280">
    <property type="component" value="Unassembled WGS sequence"/>
</dbReference>
<dbReference type="GO" id="GO:0006487">
    <property type="term" value="P:protein N-linked glycosylation"/>
    <property type="evidence" value="ECO:0007669"/>
    <property type="project" value="TreeGrafter"/>
</dbReference>
<sequence>MQPIDAILYTLIPTLILLHLVLAPYTKVEESFNIQATHDILTYSLPLTNLSSSLASYDHVFFPGAVPRTFIGALALAVSSKPFILLFGSWYSQGIARAVLGMFNAACLIRYKKGLDGAFGEGVGRWWVGLVVSGFHVNYYASRTLPNMFAFGLTTLASSNFLPLPAPNKDLERKRQIKGISLLVFSAVVFRSEIAVLLFTQLIASLIQSRITPQTIILTGLASGIVSIALTVAIDSFFWQKPLWPELWGFYFNVFEGKSSEWGTSPYGYYFVNLLPKLLLNPLIQFMLIPTGVVIPALKFRVLEMVIPALAFVAIYSLQPHKEARFVIYVVPQLVGAAALSADWIWKRRGKDLKYGFGSFLIVVSILGCFAASTGMLLISSLNYPGGAAINTFHRVLYKDIRSGLNVEEVKVHMDVLSCMTGVTRFQEVPREGMVVNGEPTKVHYDKTEDPDTLLTPIFWEGLDYALMESPEKAIGKWEIVETIFAYAGIEFLKPGDGTSFGEHLERVYIANNISVIHEGKKQAPDGDEVRDTLRDLEEGGKEVEGTENVEERRLRVRAQEMNRFGTFNLLRDGAREVTGGWWVGPRMEPSVKVLRRVRE</sequence>
<evidence type="ECO:0000256" key="7">
    <source>
        <dbReference type="ARBA" id="ARBA00022824"/>
    </source>
</evidence>
<evidence type="ECO:0000313" key="14">
    <source>
        <dbReference type="Proteomes" id="UP000696280"/>
    </source>
</evidence>
<comment type="pathway">
    <text evidence="2">Protein modification; protein glycosylation.</text>
</comment>
<keyword evidence="4 12" id="KW-0328">Glycosyltransferase</keyword>
<dbReference type="EMBL" id="CAJVRL010000041">
    <property type="protein sequence ID" value="CAG8951219.1"/>
    <property type="molecule type" value="Genomic_DNA"/>
</dbReference>
<feature type="transmembrane region" description="Helical" evidence="12">
    <location>
        <begin position="6"/>
        <end position="28"/>
    </location>
</feature>
<keyword evidence="6 12" id="KW-0812">Transmembrane</keyword>
<reference evidence="13" key="1">
    <citation type="submission" date="2021-07" db="EMBL/GenBank/DDBJ databases">
        <authorList>
            <person name="Durling M."/>
        </authorList>
    </citation>
    <scope>NUCLEOTIDE SEQUENCE</scope>
</reference>
<evidence type="ECO:0000256" key="11">
    <source>
        <dbReference type="ARBA" id="ARBA00048899"/>
    </source>
</evidence>
<feature type="transmembrane region" description="Helical" evidence="12">
    <location>
        <begin position="179"/>
        <end position="204"/>
    </location>
</feature>
<comment type="function">
    <text evidence="10">Mannosyltransferase that operates in the biosynthetic pathway of dolichol-linked oligosaccharides, the glycan precursors employed in protein asparagine (N)-glycosylation. The assembly of dolichol-linked oligosaccharides begins on the cytosolic side of the endoplasmic reticulum membrane and finishes in its lumen. The sequential addition of sugars to dolichol pyrophosphate produces dolichol-linked oligosaccharides containing fourteen sugars, including two GlcNAcs, nine mannoses and three glucoses. Once assembled, the oligosaccharide is transferred from the lipid to nascent proteins by oligosaccharyltransferases. In the lumen of the endoplasmic reticulum, adds the eighth mannose residue in an alpha-1,6 linkage onto Man(7)GlcNAc(2)-PP-dolichol to produce Man(8)GlcNAc(2)-PP-dolichol.</text>
</comment>
<dbReference type="PANTHER" id="PTHR22760:SF1">
    <property type="entry name" value="DOL-P-MAN:MAN(7)GLCNAC(2)-PP-DOL ALPHA-1,6-MANNOSYLTRANSFERASE"/>
    <property type="match status" value="1"/>
</dbReference>
<dbReference type="GO" id="GO:0005789">
    <property type="term" value="C:endoplasmic reticulum membrane"/>
    <property type="evidence" value="ECO:0007669"/>
    <property type="project" value="UniProtKB-SubCell"/>
</dbReference>
<feature type="transmembrane region" description="Helical" evidence="12">
    <location>
        <begin position="216"/>
        <end position="239"/>
    </location>
</feature>
<evidence type="ECO:0000256" key="6">
    <source>
        <dbReference type="ARBA" id="ARBA00022692"/>
    </source>
</evidence>
<gene>
    <name evidence="13" type="ORF">HYFRA_00007966</name>
</gene>
<dbReference type="GO" id="GO:0052917">
    <property type="term" value="F:dol-P-Man:Man(7)GlcNAc(2)-PP-Dol alpha-1,6-mannosyltransferase activity"/>
    <property type="evidence" value="ECO:0007669"/>
    <property type="project" value="UniProtKB-EC"/>
</dbReference>
<evidence type="ECO:0000256" key="2">
    <source>
        <dbReference type="ARBA" id="ARBA00004922"/>
    </source>
</evidence>
<evidence type="ECO:0000256" key="12">
    <source>
        <dbReference type="RuleBase" id="RU363075"/>
    </source>
</evidence>
<evidence type="ECO:0000256" key="8">
    <source>
        <dbReference type="ARBA" id="ARBA00022989"/>
    </source>
</evidence>
<comment type="caution">
    <text evidence="13">The sequence shown here is derived from an EMBL/GenBank/DDBJ whole genome shotgun (WGS) entry which is preliminary data.</text>
</comment>
<evidence type="ECO:0000256" key="3">
    <source>
        <dbReference type="ARBA" id="ARBA00007063"/>
    </source>
</evidence>
<keyword evidence="9 12" id="KW-0472">Membrane</keyword>
<name>A0A9N9KPP8_9HELO</name>
<dbReference type="PANTHER" id="PTHR22760">
    <property type="entry name" value="GLYCOSYLTRANSFERASE"/>
    <property type="match status" value="1"/>
</dbReference>
<evidence type="ECO:0000256" key="10">
    <source>
        <dbReference type="ARBA" id="ARBA00044721"/>
    </source>
</evidence>
<evidence type="ECO:0000256" key="9">
    <source>
        <dbReference type="ARBA" id="ARBA00023136"/>
    </source>
</evidence>
<keyword evidence="8 12" id="KW-1133">Transmembrane helix</keyword>
<dbReference type="EC" id="2.4.1.-" evidence="12"/>
<keyword evidence="7 12" id="KW-0256">Endoplasmic reticulum</keyword>
<feature type="transmembrane region" description="Helical" evidence="12">
    <location>
        <begin position="148"/>
        <end position="167"/>
    </location>
</feature>
<proteinExistence type="inferred from homology"/>
<dbReference type="AlphaFoldDB" id="A0A9N9KPP8"/>
<comment type="catalytic activity">
    <reaction evidence="11">
        <text>an alpha-D-Man-(1-&gt;2)-alpha-D-Man-(1-&gt;2)-alpha-D-Man-(1-&gt;3)-[alpha-D-Man-(1-&gt;2)-alpha-D-Man-(1-&gt;3)-alpha-D-Man-(1-&gt;6)]-beta-D-Man-(1-&gt;4)-beta-D-GlcNAc-(1-&gt;4)-alpha-D-GlcNAc-diphospho-di-trans,poly-cis-dolichol + a di-trans,poly-cis-dolichyl beta-D-mannosyl phosphate = an alpha-D-Man-(1-&gt;2)-alpha-D-Man-(1-&gt;2)-alpha-D-Man-(1-&gt;3)-[alpha-D-Man-(1-&gt;2)-alpha-D-Man-(1-&gt;3)-[alpha-D-Man-(1-&gt;6)]-alpha-D-Man-(1-&gt;6)]-beta-D-Man-(1-&gt;4)-beta-D-GlcNAc-(1-&gt;4)-alpha-D-GlcNAc-diphospho-di-trans,poly-cis-dolichol + a di-trans,poly-cis-dolichyl phosphate + H(+)</text>
        <dbReference type="Rhea" id="RHEA:29535"/>
        <dbReference type="Rhea" id="RHEA-COMP:19498"/>
        <dbReference type="Rhea" id="RHEA-COMP:19501"/>
        <dbReference type="Rhea" id="RHEA-COMP:19518"/>
        <dbReference type="Rhea" id="RHEA-COMP:19519"/>
        <dbReference type="ChEBI" id="CHEBI:15378"/>
        <dbReference type="ChEBI" id="CHEBI:57683"/>
        <dbReference type="ChEBI" id="CHEBI:58211"/>
        <dbReference type="ChEBI" id="CHEBI:132517"/>
        <dbReference type="ChEBI" id="CHEBI:132519"/>
        <dbReference type="EC" id="2.4.1.260"/>
    </reaction>
    <physiologicalReaction direction="left-to-right" evidence="11">
        <dbReference type="Rhea" id="RHEA:29536"/>
    </physiologicalReaction>
</comment>
<dbReference type="OrthoDB" id="19039at2759"/>
<dbReference type="Pfam" id="PF03901">
    <property type="entry name" value="Glyco_transf_22"/>
    <property type="match status" value="1"/>
</dbReference>
<keyword evidence="14" id="KW-1185">Reference proteome</keyword>
<evidence type="ECO:0000256" key="5">
    <source>
        <dbReference type="ARBA" id="ARBA00022679"/>
    </source>
</evidence>
<feature type="transmembrane region" description="Helical" evidence="12">
    <location>
        <begin position="69"/>
        <end position="87"/>
    </location>
</feature>
<accession>A0A9N9KPP8</accession>
<evidence type="ECO:0000313" key="13">
    <source>
        <dbReference type="EMBL" id="CAG8951219.1"/>
    </source>
</evidence>
<evidence type="ECO:0000256" key="4">
    <source>
        <dbReference type="ARBA" id="ARBA00022676"/>
    </source>
</evidence>
<protein>
    <recommendedName>
        <fullName evidence="12">Mannosyltransferase</fullName>
        <ecNumber evidence="12">2.4.1.-</ecNumber>
    </recommendedName>
</protein>